<protein>
    <recommendedName>
        <fullName evidence="2">Glycosyltransferase</fullName>
    </recommendedName>
</protein>
<organism evidence="1">
    <name type="scientific">viral metagenome</name>
    <dbReference type="NCBI Taxonomy" id="1070528"/>
    <lineage>
        <taxon>unclassified sequences</taxon>
        <taxon>metagenomes</taxon>
        <taxon>organismal metagenomes</taxon>
    </lineage>
</organism>
<sequence>MNLCFYNDNHIGDTIFSNPFIIKICESNKNDIFYQWCLYGNELVSGPENLFYLEINKFKYNSNFLSGDAPEKYTDNTFLKNLFISNHNKDIFDFIYEGKRIIALNTWCIPIGCSSDVDLQQLYNGFINKINKINNTYKTNFKFDNFKSYELLPRFKDIPIDKFILWKNSINAEKKIIFIYNYTPRLFIPSTDINMLICNAAIKFPNCFIIVPLYNELFKNISNIKSCDKDFNCEKDVICNNVLMINKINIHCNIIVSLCTGASWCWFDNNIELNNRKFFIVNGIDYVNKLNNWYKFSSNKNNNLVYYLPDNIDGIINTISNYI</sequence>
<evidence type="ECO:0000313" key="1">
    <source>
        <dbReference type="EMBL" id="QHT17283.1"/>
    </source>
</evidence>
<dbReference type="EMBL" id="MN739633">
    <property type="protein sequence ID" value="QHT17283.1"/>
    <property type="molecule type" value="Genomic_DNA"/>
</dbReference>
<accession>A0A6C0DL34</accession>
<evidence type="ECO:0008006" key="2">
    <source>
        <dbReference type="Google" id="ProtNLM"/>
    </source>
</evidence>
<reference evidence="1" key="1">
    <citation type="journal article" date="2020" name="Nature">
        <title>Giant virus diversity and host interactions through global metagenomics.</title>
        <authorList>
            <person name="Schulz F."/>
            <person name="Roux S."/>
            <person name="Paez-Espino D."/>
            <person name="Jungbluth S."/>
            <person name="Walsh D.A."/>
            <person name="Denef V.J."/>
            <person name="McMahon K.D."/>
            <person name="Konstantinidis K.T."/>
            <person name="Eloe-Fadrosh E.A."/>
            <person name="Kyrpides N.C."/>
            <person name="Woyke T."/>
        </authorList>
    </citation>
    <scope>NUCLEOTIDE SEQUENCE</scope>
    <source>
        <strain evidence="1">GVMAG-M-3300023174-24</strain>
    </source>
</reference>
<dbReference type="AlphaFoldDB" id="A0A6C0DL34"/>
<proteinExistence type="predicted"/>
<name>A0A6C0DL34_9ZZZZ</name>